<dbReference type="Pfam" id="PF00959">
    <property type="entry name" value="Phage_lysozyme"/>
    <property type="match status" value="1"/>
</dbReference>
<evidence type="ECO:0000256" key="3">
    <source>
        <dbReference type="ARBA" id="ARBA00022638"/>
    </source>
</evidence>
<dbReference type="Gene3D" id="1.10.530.40">
    <property type="match status" value="1"/>
</dbReference>
<keyword evidence="2 7" id="KW-0929">Antimicrobial</keyword>
<dbReference type="Proteomes" id="UP000190989">
    <property type="component" value="Unassembled WGS sequence"/>
</dbReference>
<dbReference type="PANTHER" id="PTHR38107">
    <property type="match status" value="1"/>
</dbReference>
<evidence type="ECO:0000313" key="9">
    <source>
        <dbReference type="Proteomes" id="UP000190989"/>
    </source>
</evidence>
<proteinExistence type="inferred from homology"/>
<evidence type="ECO:0000256" key="6">
    <source>
        <dbReference type="ARBA" id="ARBA00023295"/>
    </source>
</evidence>
<dbReference type="GO" id="GO:0009253">
    <property type="term" value="P:peptidoglycan catabolic process"/>
    <property type="evidence" value="ECO:0007669"/>
    <property type="project" value="InterPro"/>
</dbReference>
<keyword evidence="5" id="KW-1035">Host cytoplasm</keyword>
<protein>
    <recommendedName>
        <fullName evidence="7">Lysozyme</fullName>
        <ecNumber evidence="7">3.2.1.17</ecNumber>
    </recommendedName>
</protein>
<reference evidence="9" key="1">
    <citation type="submission" date="2017-02" db="EMBL/GenBank/DDBJ databases">
        <authorList>
            <person name="Varghese N."/>
            <person name="Submissions S."/>
        </authorList>
    </citation>
    <scope>NUCLEOTIDE SEQUENCE [LARGE SCALE GENOMIC DNA]</scope>
    <source>
        <strain evidence="9">SM117</strain>
    </source>
</reference>
<dbReference type="SUPFAM" id="SSF53955">
    <property type="entry name" value="Lysozyme-like"/>
    <property type="match status" value="1"/>
</dbReference>
<dbReference type="GO" id="GO:0042742">
    <property type="term" value="P:defense response to bacterium"/>
    <property type="evidence" value="ECO:0007669"/>
    <property type="project" value="UniProtKB-KW"/>
</dbReference>
<dbReference type="STRING" id="428990.SAMN06295987_104282"/>
<evidence type="ECO:0000256" key="5">
    <source>
        <dbReference type="ARBA" id="ARBA00023200"/>
    </source>
</evidence>
<dbReference type="InterPro" id="IPR033907">
    <property type="entry name" value="Endolysin_autolysin"/>
</dbReference>
<evidence type="ECO:0000313" key="8">
    <source>
        <dbReference type="EMBL" id="SLK03695.1"/>
    </source>
</evidence>
<comment type="similarity">
    <text evidence="7">Belongs to the glycosyl hydrolase 24 family.</text>
</comment>
<gene>
    <name evidence="8" type="ORF">SAMN06295987_104282</name>
</gene>
<keyword evidence="3 7" id="KW-0081">Bacteriolytic enzyme</keyword>
<dbReference type="RefSeq" id="WP_139384013.1">
    <property type="nucleotide sequence ID" value="NZ_FVZE01000004.1"/>
</dbReference>
<organism evidence="8 9">
    <name type="scientific">Novosphingobium mathurense</name>
    <dbReference type="NCBI Taxonomy" id="428990"/>
    <lineage>
        <taxon>Bacteria</taxon>
        <taxon>Pseudomonadati</taxon>
        <taxon>Pseudomonadota</taxon>
        <taxon>Alphaproteobacteria</taxon>
        <taxon>Sphingomonadales</taxon>
        <taxon>Sphingomonadaceae</taxon>
        <taxon>Novosphingobium</taxon>
    </lineage>
</organism>
<keyword evidence="6 7" id="KW-0326">Glycosidase</keyword>
<dbReference type="EC" id="3.2.1.17" evidence="7"/>
<comment type="catalytic activity">
    <reaction evidence="1 7">
        <text>Hydrolysis of (1-&gt;4)-beta-linkages between N-acetylmuramic acid and N-acetyl-D-glucosamine residues in a peptidoglycan and between N-acetyl-D-glucosamine residues in chitodextrins.</text>
        <dbReference type="EC" id="3.2.1.17"/>
    </reaction>
</comment>
<evidence type="ECO:0000256" key="1">
    <source>
        <dbReference type="ARBA" id="ARBA00000632"/>
    </source>
</evidence>
<accession>A0A1U6I6R0</accession>
<evidence type="ECO:0000256" key="2">
    <source>
        <dbReference type="ARBA" id="ARBA00022529"/>
    </source>
</evidence>
<evidence type="ECO:0000256" key="4">
    <source>
        <dbReference type="ARBA" id="ARBA00022801"/>
    </source>
</evidence>
<dbReference type="CDD" id="cd00737">
    <property type="entry name" value="lyz_endolysin_autolysin"/>
    <property type="match status" value="1"/>
</dbReference>
<dbReference type="InterPro" id="IPR051018">
    <property type="entry name" value="Bacteriophage_GH24"/>
</dbReference>
<dbReference type="GO" id="GO:0003796">
    <property type="term" value="F:lysozyme activity"/>
    <property type="evidence" value="ECO:0007669"/>
    <property type="project" value="UniProtKB-EC"/>
</dbReference>
<evidence type="ECO:0000256" key="7">
    <source>
        <dbReference type="RuleBase" id="RU003788"/>
    </source>
</evidence>
<dbReference type="HAMAP" id="MF_04110">
    <property type="entry name" value="ENDOLYSIN_T4"/>
    <property type="match status" value="1"/>
</dbReference>
<dbReference type="GO" id="GO:0031640">
    <property type="term" value="P:killing of cells of another organism"/>
    <property type="evidence" value="ECO:0007669"/>
    <property type="project" value="UniProtKB-KW"/>
</dbReference>
<sequence>MRKAIFDAVRAASPKVFNEPGNIHALDNLLDSFGVPRDDAVRTVSPAGIALMHRFEGCKLKAYPDPGSKDGKPWTIGWGATGPDIGPGTVWTQAQADARFERDIEKYAAEVSKAIGSTPTTQSQFDALVSFHYNTGAINKATLTKKHNAGDYAGAAAEFRKWIYNDGKPMAGLMNRREAEAELYRS</sequence>
<dbReference type="InterPro" id="IPR023347">
    <property type="entry name" value="Lysozyme_dom_sf"/>
</dbReference>
<dbReference type="EMBL" id="FVZE01000004">
    <property type="protein sequence ID" value="SLK03695.1"/>
    <property type="molecule type" value="Genomic_DNA"/>
</dbReference>
<dbReference type="InterPro" id="IPR023346">
    <property type="entry name" value="Lysozyme-like_dom_sf"/>
</dbReference>
<dbReference type="PANTHER" id="PTHR38107:SF3">
    <property type="entry name" value="LYSOZYME RRRD-RELATED"/>
    <property type="match status" value="1"/>
</dbReference>
<dbReference type="InterPro" id="IPR034690">
    <property type="entry name" value="Endolysin_T4_type"/>
</dbReference>
<dbReference type="GO" id="GO:0016998">
    <property type="term" value="P:cell wall macromolecule catabolic process"/>
    <property type="evidence" value="ECO:0007669"/>
    <property type="project" value="InterPro"/>
</dbReference>
<dbReference type="InterPro" id="IPR002196">
    <property type="entry name" value="Glyco_hydro_24"/>
</dbReference>
<dbReference type="AlphaFoldDB" id="A0A1U6I6R0"/>
<keyword evidence="9" id="KW-1185">Reference proteome</keyword>
<name>A0A1U6I6R0_9SPHN</name>
<keyword evidence="4 7" id="KW-0378">Hydrolase</keyword>